<dbReference type="InterPro" id="IPR037051">
    <property type="entry name" value="4-carb_acid_sugar_kinase_N_sf"/>
</dbReference>
<evidence type="ECO:0000256" key="2">
    <source>
        <dbReference type="ARBA" id="ARBA00022679"/>
    </source>
</evidence>
<feature type="domain" description="Four-carbon acid sugar kinase N-terminal" evidence="7">
    <location>
        <begin position="10"/>
        <end position="167"/>
    </location>
</feature>
<organism evidence="9">
    <name type="scientific">Microbacterium sp. A8/3-1</name>
    <dbReference type="NCBI Taxonomy" id="3160749"/>
    <lineage>
        <taxon>Bacteria</taxon>
        <taxon>Bacillati</taxon>
        <taxon>Actinomycetota</taxon>
        <taxon>Actinomycetes</taxon>
        <taxon>Micrococcales</taxon>
        <taxon>Microbacteriaceae</taxon>
        <taxon>Microbacterium</taxon>
    </lineage>
</organism>
<dbReference type="InterPro" id="IPR042213">
    <property type="entry name" value="NBD_C_sf"/>
</dbReference>
<evidence type="ECO:0000256" key="6">
    <source>
        <dbReference type="ARBA" id="ARBA00023277"/>
    </source>
</evidence>
<name>A0AAU7W232_9MICO</name>
<dbReference type="GO" id="GO:0005524">
    <property type="term" value="F:ATP binding"/>
    <property type="evidence" value="ECO:0007669"/>
    <property type="project" value="UniProtKB-KW"/>
</dbReference>
<keyword evidence="6" id="KW-0119">Carbohydrate metabolism</keyword>
<reference evidence="9" key="1">
    <citation type="submission" date="2024-06" db="EMBL/GenBank/DDBJ databases">
        <title>Draft genome sequence of Microbacterium sp. strain A8/3-1, isolated from Oxytropis tragacanthoides Fisch. ex DC. Root nodules in the Altai region of Russia.</title>
        <authorList>
            <person name="Sazanova A."/>
            <person name="Guro P."/>
            <person name="Kuznetsova I."/>
            <person name="Belimov A."/>
            <person name="Safronova V."/>
        </authorList>
    </citation>
    <scope>NUCLEOTIDE SEQUENCE</scope>
    <source>
        <strain evidence="9">A8/3-1</strain>
    </source>
</reference>
<proteinExistence type="inferred from homology"/>
<dbReference type="GO" id="GO:0016301">
    <property type="term" value="F:kinase activity"/>
    <property type="evidence" value="ECO:0007669"/>
    <property type="project" value="UniProtKB-KW"/>
</dbReference>
<dbReference type="Gene3D" id="3.40.50.10840">
    <property type="entry name" value="Putative sugar-binding, N-terminal domain"/>
    <property type="match status" value="1"/>
</dbReference>
<evidence type="ECO:0000256" key="1">
    <source>
        <dbReference type="ARBA" id="ARBA00005715"/>
    </source>
</evidence>
<keyword evidence="4 9" id="KW-0418">Kinase</keyword>
<evidence type="ECO:0000259" key="8">
    <source>
        <dbReference type="Pfam" id="PF17042"/>
    </source>
</evidence>
<keyword evidence="3" id="KW-0547">Nucleotide-binding</keyword>
<protein>
    <submittedName>
        <fullName evidence="9">Four-carbon acid sugar kinase family protein</fullName>
    </submittedName>
</protein>
<feature type="domain" description="Four-carbon acid sugar kinase nucleotide binding" evidence="8">
    <location>
        <begin position="263"/>
        <end position="346"/>
    </location>
</feature>
<sequence>MADLSASTWAVVADDLTGAADAGARFADAGRAVRVHVSASTDSTLFLHPGTVQVLVTESRGLDPSAAANATADAAARLLESGVDRLYVKIDSVGRGPVAAQIDGALRAWNTRHSGARVLVCPAYPALGRTVRDGIIHVDGAVATASAAANDPVSPVTSSDLRALLERIVSVVVADAVDDDELQALARAVLDSPSVLPVGSAGLLGQIVNALPANAPADGSPAGPAGRIVVACSSLHPIALAQVAALESHGDSGVSIITAPEERMTAETAADAFGRTVTAAMAAEPAAALVLVGGDGALAALRHLGATHVDLDSSLIDGCATGIVGGGVCDGLRVVTKSGGFGGPRVLVDLVTLLRRNADSVIDLASESRRKKEES</sequence>
<gene>
    <name evidence="9" type="ORF">ABS642_10530</name>
</gene>
<comment type="similarity">
    <text evidence="1">Belongs to the four-carbon acid sugar kinase family.</text>
</comment>
<dbReference type="SUPFAM" id="SSF142764">
    <property type="entry name" value="YgbK-like"/>
    <property type="match status" value="1"/>
</dbReference>
<dbReference type="Pfam" id="PF07005">
    <property type="entry name" value="SBD_N"/>
    <property type="match status" value="1"/>
</dbReference>
<keyword evidence="2" id="KW-0808">Transferase</keyword>
<dbReference type="Gene3D" id="3.40.980.20">
    <property type="entry name" value="Four-carbon acid sugar kinase, nucleotide binding domain"/>
    <property type="match status" value="1"/>
</dbReference>
<dbReference type="RefSeq" id="WP_350353302.1">
    <property type="nucleotide sequence ID" value="NZ_CP158357.1"/>
</dbReference>
<dbReference type="AlphaFoldDB" id="A0AAU7W232"/>
<dbReference type="EMBL" id="CP158357">
    <property type="protein sequence ID" value="XBX80501.1"/>
    <property type="molecule type" value="Genomic_DNA"/>
</dbReference>
<evidence type="ECO:0000256" key="3">
    <source>
        <dbReference type="ARBA" id="ARBA00022741"/>
    </source>
</evidence>
<dbReference type="Pfam" id="PF17042">
    <property type="entry name" value="NBD_C"/>
    <property type="match status" value="1"/>
</dbReference>
<keyword evidence="5" id="KW-0067">ATP-binding</keyword>
<accession>A0AAU7W232</accession>
<evidence type="ECO:0000313" key="9">
    <source>
        <dbReference type="EMBL" id="XBX80501.1"/>
    </source>
</evidence>
<dbReference type="InterPro" id="IPR010737">
    <property type="entry name" value="4-carb_acid_sugar_kinase_N"/>
</dbReference>
<evidence type="ECO:0000256" key="4">
    <source>
        <dbReference type="ARBA" id="ARBA00022777"/>
    </source>
</evidence>
<dbReference type="InterPro" id="IPR031475">
    <property type="entry name" value="NBD_C"/>
</dbReference>
<evidence type="ECO:0000259" key="7">
    <source>
        <dbReference type="Pfam" id="PF07005"/>
    </source>
</evidence>
<evidence type="ECO:0000256" key="5">
    <source>
        <dbReference type="ARBA" id="ARBA00022840"/>
    </source>
</evidence>